<dbReference type="Proteomes" id="UP000002487">
    <property type="component" value="Chromosome"/>
</dbReference>
<dbReference type="InParanoid" id="Q8TM99"/>
<sequence>MYNPAHIRKMGLEILRRATIILSRLFHLSRSFNYFVFYDVPEFFRIISATLFSTLLLFFSFLFSKDIHLEGMQI</sequence>
<keyword evidence="1" id="KW-0812">Transmembrane</keyword>
<dbReference type="EMBL" id="AE010299">
    <property type="protein sequence ID" value="AAM06145.1"/>
    <property type="molecule type" value="Genomic_DNA"/>
</dbReference>
<feature type="transmembrane region" description="Helical" evidence="1">
    <location>
        <begin position="43"/>
        <end position="63"/>
    </location>
</feature>
<keyword evidence="1" id="KW-1133">Transmembrane helix</keyword>
<keyword evidence="1" id="KW-0472">Membrane</keyword>
<dbReference type="KEGG" id="mac:MA_2767"/>
<protein>
    <submittedName>
        <fullName evidence="2">Uncharacterized protein</fullName>
    </submittedName>
</protein>
<dbReference type="HOGENOM" id="CLU_2678858_0_0_2"/>
<keyword evidence="3" id="KW-1185">Reference proteome</keyword>
<dbReference type="EnsemblBacteria" id="AAM06145">
    <property type="protein sequence ID" value="AAM06145"/>
    <property type="gene ID" value="MA_2767"/>
</dbReference>
<evidence type="ECO:0000313" key="3">
    <source>
        <dbReference type="Proteomes" id="UP000002487"/>
    </source>
</evidence>
<accession>Q8TM99</accession>
<dbReference type="AlphaFoldDB" id="Q8TM99"/>
<organism evidence="2 3">
    <name type="scientific">Methanosarcina acetivorans (strain ATCC 35395 / DSM 2834 / JCM 12185 / C2A)</name>
    <dbReference type="NCBI Taxonomy" id="188937"/>
    <lineage>
        <taxon>Archaea</taxon>
        <taxon>Methanobacteriati</taxon>
        <taxon>Methanobacteriota</taxon>
        <taxon>Stenosarchaea group</taxon>
        <taxon>Methanomicrobia</taxon>
        <taxon>Methanosarcinales</taxon>
        <taxon>Methanosarcinaceae</taxon>
        <taxon>Methanosarcina</taxon>
    </lineage>
</organism>
<reference evidence="2 3" key="1">
    <citation type="journal article" date="2002" name="Genome Res.">
        <title>The genome of Methanosarcina acetivorans reveals extensive metabolic and physiological diversity.</title>
        <authorList>
            <person name="Galagan J.E."/>
            <person name="Nusbaum C."/>
            <person name="Roy A."/>
            <person name="Endrizzi M.G."/>
            <person name="Macdonald P."/>
            <person name="FitzHugh W."/>
            <person name="Calvo S."/>
            <person name="Engels R."/>
            <person name="Smirnov S."/>
            <person name="Atnoor D."/>
            <person name="Brown A."/>
            <person name="Allen N."/>
            <person name="Naylor J."/>
            <person name="Stange-Thomann N."/>
            <person name="DeArellano K."/>
            <person name="Johnson R."/>
            <person name="Linton L."/>
            <person name="McEwan P."/>
            <person name="McKernan K."/>
            <person name="Talamas J."/>
            <person name="Tirrell A."/>
            <person name="Ye W."/>
            <person name="Zimmer A."/>
            <person name="Barber R.D."/>
            <person name="Cann I."/>
            <person name="Graham D.E."/>
            <person name="Grahame D.A."/>
            <person name="Guss A."/>
            <person name="Hedderich R."/>
            <person name="Ingram-Smith C."/>
            <person name="Kuettner C.H."/>
            <person name="Krzycki J.A."/>
            <person name="Leigh J.A."/>
            <person name="Li W."/>
            <person name="Liu J."/>
            <person name="Mukhopadhyay B."/>
            <person name="Reeve J.N."/>
            <person name="Smith K."/>
            <person name="Springer T.A."/>
            <person name="Umayam L.A."/>
            <person name="White O."/>
            <person name="White R.H."/>
            <person name="de Macario E.C."/>
            <person name="Ferry J.G."/>
            <person name="Jarrell K.F."/>
            <person name="Jing H."/>
            <person name="Macario A.J.L."/>
            <person name="Paulsen I."/>
            <person name="Pritchett M."/>
            <person name="Sowers K.R."/>
            <person name="Swanson R.V."/>
            <person name="Zinder S.H."/>
            <person name="Lander E."/>
            <person name="Metcalf W.W."/>
            <person name="Birren B."/>
        </authorList>
    </citation>
    <scope>NUCLEOTIDE SEQUENCE [LARGE SCALE GENOMIC DNA]</scope>
    <source>
        <strain evidence="3">ATCC 35395 / DSM 2834 / JCM 12185 / C2A</strain>
    </source>
</reference>
<dbReference type="STRING" id="188937.MA_2767"/>
<evidence type="ECO:0000256" key="1">
    <source>
        <dbReference type="SAM" id="Phobius"/>
    </source>
</evidence>
<evidence type="ECO:0000313" key="2">
    <source>
        <dbReference type="EMBL" id="AAM06145.1"/>
    </source>
</evidence>
<gene>
    <name evidence="2" type="ordered locus">MA_2767</name>
</gene>
<proteinExistence type="predicted"/>
<name>Q8TM99_METAC</name>